<name>A0A135WL28_9FLAO</name>
<dbReference type="InterPro" id="IPR036291">
    <property type="entry name" value="NAD(P)-bd_dom_sf"/>
</dbReference>
<evidence type="ECO:0000256" key="1">
    <source>
        <dbReference type="ARBA" id="ARBA00006484"/>
    </source>
</evidence>
<comment type="similarity">
    <text evidence="1">Belongs to the short-chain dehydrogenases/reductases (SDR) family.</text>
</comment>
<protein>
    <submittedName>
        <fullName evidence="2">Short-chain dehydrogenase</fullName>
    </submittedName>
</protein>
<dbReference type="PANTHER" id="PTHR43975">
    <property type="entry name" value="ZGC:101858"/>
    <property type="match status" value="1"/>
</dbReference>
<dbReference type="AlphaFoldDB" id="A0A135WL28"/>
<dbReference type="EMBL" id="LPUR01000001">
    <property type="protein sequence ID" value="KXH85472.1"/>
    <property type="molecule type" value="Genomic_DNA"/>
</dbReference>
<dbReference type="SUPFAM" id="SSF51735">
    <property type="entry name" value="NAD(P)-binding Rossmann-fold domains"/>
    <property type="match status" value="1"/>
</dbReference>
<comment type="caution">
    <text evidence="2">The sequence shown here is derived from an EMBL/GenBank/DDBJ whole genome shotgun (WGS) entry which is preliminary data.</text>
</comment>
<reference evidence="3" key="1">
    <citation type="submission" date="2015-12" db="EMBL/GenBank/DDBJ databases">
        <title>Genome sequence of a biocontrol rhizobacterium Chryseobacterium kwangjuense strain KJ1R5 isolated from pepper (Capsicum annuum L.).</title>
        <authorList>
            <person name="Jeong J.-J."/>
            <person name="Park H."/>
            <person name="Mannaa M."/>
            <person name="Sang M.K."/>
            <person name="Choi I.-G."/>
            <person name="Kim K.D."/>
        </authorList>
    </citation>
    <scope>NUCLEOTIDE SEQUENCE [LARGE SCALE GENOMIC DNA]</scope>
    <source>
        <strain evidence="3">KJ1R5</strain>
    </source>
</reference>
<dbReference type="OrthoDB" id="9803333at2"/>
<dbReference type="InterPro" id="IPR020904">
    <property type="entry name" value="Sc_DH/Rdtase_CS"/>
</dbReference>
<dbReference type="CDD" id="cd05233">
    <property type="entry name" value="SDR_c"/>
    <property type="match status" value="1"/>
</dbReference>
<evidence type="ECO:0000313" key="2">
    <source>
        <dbReference type="EMBL" id="KXH85472.1"/>
    </source>
</evidence>
<dbReference type="FunFam" id="3.40.50.720:FF:000084">
    <property type="entry name" value="Short-chain dehydrogenase reductase"/>
    <property type="match status" value="1"/>
</dbReference>
<dbReference type="PRINTS" id="PR00081">
    <property type="entry name" value="GDHRDH"/>
</dbReference>
<dbReference type="Pfam" id="PF13561">
    <property type="entry name" value="adh_short_C2"/>
    <property type="match status" value="1"/>
</dbReference>
<dbReference type="InterPro" id="IPR002347">
    <property type="entry name" value="SDR_fam"/>
</dbReference>
<dbReference type="RefSeq" id="WP_062649343.1">
    <property type="nucleotide sequence ID" value="NZ_LPUR01000001.1"/>
</dbReference>
<dbReference type="Gene3D" id="3.40.50.720">
    <property type="entry name" value="NAD(P)-binding Rossmann-like Domain"/>
    <property type="match status" value="1"/>
</dbReference>
<dbReference type="PROSITE" id="PS00061">
    <property type="entry name" value="ADH_SHORT"/>
    <property type="match status" value="1"/>
</dbReference>
<gene>
    <name evidence="2" type="ORF">AU378_06915</name>
</gene>
<organism evidence="2 3">
    <name type="scientific">Chryseobacterium kwangjuense</name>
    <dbReference type="NCBI Taxonomy" id="267125"/>
    <lineage>
        <taxon>Bacteria</taxon>
        <taxon>Pseudomonadati</taxon>
        <taxon>Bacteroidota</taxon>
        <taxon>Flavobacteriia</taxon>
        <taxon>Flavobacteriales</taxon>
        <taxon>Weeksellaceae</taxon>
        <taxon>Chryseobacterium group</taxon>
        <taxon>Chryseobacterium</taxon>
    </lineage>
</organism>
<accession>A0A135WL28</accession>
<evidence type="ECO:0000313" key="3">
    <source>
        <dbReference type="Proteomes" id="UP000070513"/>
    </source>
</evidence>
<proteinExistence type="inferred from homology"/>
<sequence length="255" mass="27012">MLKETGFLDFSAKNILITGAGSGIGRTTAVTLSSLGAKLVLLDINEQGLQETQKLCKNISSVLVHDLSDVGGLKKAVEDKVAETGKLNGLINVAGIPCVQPLKTLKAETAEKVFRINTLAVLELSKIFCSIKNHQGDYPSIINISSVYGLVGSAANVAYSMSKTALHGITRSLAIEMAGKNIRVNCIAPGFIKTEMLDDVAVSFDNEYNQRLQALHPMGLGEAQDIANAAVFLASDMSKWITGTILSVDGGFTAI</sequence>
<dbReference type="Proteomes" id="UP000070513">
    <property type="component" value="Unassembled WGS sequence"/>
</dbReference>
<reference evidence="2 3" key="2">
    <citation type="journal article" date="2016" name="Genome Announc.">
        <title>Draft Genome Sequence of a Biocontrol Rhizobacterium, Chryseobacterium kwangjuense Strain KJ1R5, Isolated from Pepper (Capsicum annuum).</title>
        <authorList>
            <person name="Jeong J.J."/>
            <person name="Park H."/>
            <person name="Park B.H."/>
            <person name="Mannaa M."/>
            <person name="Sang M.K."/>
            <person name="Choi I.G."/>
            <person name="Kim K.D."/>
        </authorList>
    </citation>
    <scope>NUCLEOTIDE SEQUENCE [LARGE SCALE GENOMIC DNA]</scope>
    <source>
        <strain evidence="2 3">KJ1R5</strain>
    </source>
</reference>
<dbReference type="PANTHER" id="PTHR43975:SF2">
    <property type="entry name" value="EG:BACR7A4.14 PROTEIN-RELATED"/>
    <property type="match status" value="1"/>
</dbReference>
<dbReference type="PRINTS" id="PR00080">
    <property type="entry name" value="SDRFAMILY"/>
</dbReference>